<dbReference type="EMBL" id="AVCK01000003">
    <property type="protein sequence ID" value="KFN48113.1"/>
    <property type="molecule type" value="Genomic_DNA"/>
</dbReference>
<keyword evidence="1" id="KW-0472">Membrane</keyword>
<reference evidence="2 3" key="1">
    <citation type="submission" date="2013-09" db="EMBL/GenBank/DDBJ databases">
        <title>Genome sequencing of Arenimonas metalli.</title>
        <authorList>
            <person name="Chen F."/>
            <person name="Wang G."/>
        </authorList>
    </citation>
    <scope>NUCLEOTIDE SEQUENCE [LARGE SCALE GENOMIC DNA]</scope>
    <source>
        <strain evidence="2 3">CF5-1</strain>
    </source>
</reference>
<keyword evidence="3" id="KW-1185">Reference proteome</keyword>
<protein>
    <recommendedName>
        <fullName evidence="4">Major facilitator superfamily (MFS) profile domain-containing protein</fullName>
    </recommendedName>
</protein>
<evidence type="ECO:0000313" key="3">
    <source>
        <dbReference type="Proteomes" id="UP000029393"/>
    </source>
</evidence>
<feature type="transmembrane region" description="Helical" evidence="1">
    <location>
        <begin position="54"/>
        <end position="71"/>
    </location>
</feature>
<accession>A0A091B641</accession>
<keyword evidence="1" id="KW-0812">Transmembrane</keyword>
<keyword evidence="1" id="KW-1133">Transmembrane helix</keyword>
<organism evidence="2 3">
    <name type="scientific">Arenimonas metalli CF5-1</name>
    <dbReference type="NCBI Taxonomy" id="1384056"/>
    <lineage>
        <taxon>Bacteria</taxon>
        <taxon>Pseudomonadati</taxon>
        <taxon>Pseudomonadota</taxon>
        <taxon>Gammaproteobacteria</taxon>
        <taxon>Lysobacterales</taxon>
        <taxon>Lysobacteraceae</taxon>
        <taxon>Arenimonas</taxon>
    </lineage>
</organism>
<feature type="transmembrane region" description="Helical" evidence="1">
    <location>
        <begin position="77"/>
        <end position="99"/>
    </location>
</feature>
<evidence type="ECO:0008006" key="4">
    <source>
        <dbReference type="Google" id="ProtNLM"/>
    </source>
</evidence>
<evidence type="ECO:0000313" key="2">
    <source>
        <dbReference type="EMBL" id="KFN48113.1"/>
    </source>
</evidence>
<dbReference type="PATRIC" id="fig|1384056.3.peg.204"/>
<evidence type="ECO:0000256" key="1">
    <source>
        <dbReference type="SAM" id="Phobius"/>
    </source>
</evidence>
<dbReference type="AlphaFoldDB" id="A0A091B641"/>
<sequence length="112" mass="11678">MPAFNALGGALADVMRLPAGGTLRLAWDLGWLLLSAFVAVWLPARGSPLWPRALALALAGLWIAAAVWAAWNLESDFPTWFVAAVLIGVPIAASAAVAVGARGRRVAPPVVR</sequence>
<gene>
    <name evidence="2" type="ORF">N787_06645</name>
</gene>
<comment type="caution">
    <text evidence="2">The sequence shown here is derived from an EMBL/GenBank/DDBJ whole genome shotgun (WGS) entry which is preliminary data.</text>
</comment>
<dbReference type="Proteomes" id="UP000029393">
    <property type="component" value="Unassembled WGS sequence"/>
</dbReference>
<name>A0A091B641_9GAMM</name>
<feature type="transmembrane region" description="Helical" evidence="1">
    <location>
        <begin position="25"/>
        <end position="42"/>
    </location>
</feature>
<dbReference type="STRING" id="1384056.N787_06645"/>
<proteinExistence type="predicted"/>